<dbReference type="CDD" id="cd00431">
    <property type="entry name" value="cysteine_hydrolases"/>
    <property type="match status" value="1"/>
</dbReference>
<dbReference type="InterPro" id="IPR036380">
    <property type="entry name" value="Isochorismatase-like_sf"/>
</dbReference>
<dbReference type="InterPro" id="IPR000868">
    <property type="entry name" value="Isochorismatase-like_dom"/>
</dbReference>
<dbReference type="STRING" id="1423740.FC36_GL001230"/>
<accession>A0A0R1T8F0</accession>
<dbReference type="PANTHER" id="PTHR43540">
    <property type="entry name" value="PEROXYUREIDOACRYLATE/UREIDOACRYLATE AMIDOHYDROLASE-RELATED"/>
    <property type="match status" value="1"/>
</dbReference>
<dbReference type="PANTHER" id="PTHR43540:SF10">
    <property type="entry name" value="ISOCHORISMATASE"/>
    <property type="match status" value="1"/>
</dbReference>
<organism evidence="4 5">
    <name type="scientific">Ligilactobacillus equi DSM 15833 = JCM 10991</name>
    <dbReference type="NCBI Taxonomy" id="1423740"/>
    <lineage>
        <taxon>Bacteria</taxon>
        <taxon>Bacillati</taxon>
        <taxon>Bacillota</taxon>
        <taxon>Bacilli</taxon>
        <taxon>Lactobacillales</taxon>
        <taxon>Lactobacillaceae</taxon>
        <taxon>Ligilactobacillus</taxon>
    </lineage>
</organism>
<proteinExistence type="inferred from homology"/>
<evidence type="ECO:0000256" key="1">
    <source>
        <dbReference type="ARBA" id="ARBA00006336"/>
    </source>
</evidence>
<sequence>MTKRALLVIDYTNDFVASDGALTCGKPGQDIQAAILKRMEEFNQAGDYVIFPTDTHFLNDKFHPETKLFPAHNIAGTPGHDLYDQVGVWFKNHQSQENVWQYDKNRYSAFVNTNLDNFLRERGVTEVWLTGVCTDICVLHTAVDAYNHNYQITVPSDCVATFTEYGQAWGLQHFENSLGATIL</sequence>
<comment type="similarity">
    <text evidence="1">Belongs to the isochorismatase family.</text>
</comment>
<dbReference type="Pfam" id="PF00857">
    <property type="entry name" value="Isochorismatase"/>
    <property type="match status" value="1"/>
</dbReference>
<name>A0A0R1T8F0_9LACO</name>
<evidence type="ECO:0000256" key="2">
    <source>
        <dbReference type="ARBA" id="ARBA00022801"/>
    </source>
</evidence>
<evidence type="ECO:0000259" key="3">
    <source>
        <dbReference type="Pfam" id="PF00857"/>
    </source>
</evidence>
<reference evidence="4 5" key="1">
    <citation type="journal article" date="2015" name="Genome Announc.">
        <title>Expanding the biotechnology potential of lactobacilli through comparative genomics of 213 strains and associated genera.</title>
        <authorList>
            <person name="Sun Z."/>
            <person name="Harris H.M."/>
            <person name="McCann A."/>
            <person name="Guo C."/>
            <person name="Argimon S."/>
            <person name="Zhang W."/>
            <person name="Yang X."/>
            <person name="Jeffery I.B."/>
            <person name="Cooney J.C."/>
            <person name="Kagawa T.F."/>
            <person name="Liu W."/>
            <person name="Song Y."/>
            <person name="Salvetti E."/>
            <person name="Wrobel A."/>
            <person name="Rasinkangas P."/>
            <person name="Parkhill J."/>
            <person name="Rea M.C."/>
            <person name="O'Sullivan O."/>
            <person name="Ritari J."/>
            <person name="Douillard F.P."/>
            <person name="Paul Ross R."/>
            <person name="Yang R."/>
            <person name="Briner A.E."/>
            <person name="Felis G.E."/>
            <person name="de Vos W.M."/>
            <person name="Barrangou R."/>
            <person name="Klaenhammer T.R."/>
            <person name="Caufield P.W."/>
            <person name="Cui Y."/>
            <person name="Zhang H."/>
            <person name="O'Toole P.W."/>
        </authorList>
    </citation>
    <scope>NUCLEOTIDE SEQUENCE [LARGE SCALE GENOMIC DNA]</scope>
    <source>
        <strain evidence="4 5">DSM 15833</strain>
    </source>
</reference>
<keyword evidence="2" id="KW-0378">Hydrolase</keyword>
<feature type="domain" description="Isochorismatase-like" evidence="3">
    <location>
        <begin position="5"/>
        <end position="180"/>
    </location>
</feature>
<dbReference type="Gene3D" id="3.40.50.850">
    <property type="entry name" value="Isochorismatase-like"/>
    <property type="match status" value="1"/>
</dbReference>
<dbReference type="Proteomes" id="UP000051048">
    <property type="component" value="Unassembled WGS sequence"/>
</dbReference>
<protein>
    <submittedName>
        <fullName evidence="4">Nicotinamidase</fullName>
    </submittedName>
</protein>
<dbReference type="RefSeq" id="WP_025021241.1">
    <property type="nucleotide sequence ID" value="NZ_AZFH01000162.1"/>
</dbReference>
<dbReference type="PATRIC" id="fig|1423740.3.peg.1328"/>
<dbReference type="SUPFAM" id="SSF52499">
    <property type="entry name" value="Isochorismatase-like hydrolases"/>
    <property type="match status" value="1"/>
</dbReference>
<dbReference type="AlphaFoldDB" id="A0A0R1T8F0"/>
<evidence type="ECO:0000313" key="4">
    <source>
        <dbReference type="EMBL" id="KRL77789.1"/>
    </source>
</evidence>
<comment type="caution">
    <text evidence="4">The sequence shown here is derived from an EMBL/GenBank/DDBJ whole genome shotgun (WGS) entry which is preliminary data.</text>
</comment>
<dbReference type="GO" id="GO:0016787">
    <property type="term" value="F:hydrolase activity"/>
    <property type="evidence" value="ECO:0007669"/>
    <property type="project" value="UniProtKB-KW"/>
</dbReference>
<dbReference type="OrthoDB" id="9796485at2"/>
<evidence type="ECO:0000313" key="5">
    <source>
        <dbReference type="Proteomes" id="UP000051048"/>
    </source>
</evidence>
<dbReference type="EMBL" id="AZFH01000162">
    <property type="protein sequence ID" value="KRL77789.1"/>
    <property type="molecule type" value="Genomic_DNA"/>
</dbReference>
<gene>
    <name evidence="4" type="ORF">FC36_GL001230</name>
</gene>
<dbReference type="InterPro" id="IPR050272">
    <property type="entry name" value="Isochorismatase-like_hydrls"/>
</dbReference>